<evidence type="ECO:0000256" key="1">
    <source>
        <dbReference type="ARBA" id="ARBA00022490"/>
    </source>
</evidence>
<name>A0ABQ3UNF9_9CHLR</name>
<dbReference type="RefSeq" id="WP_201371014.1">
    <property type="nucleotide sequence ID" value="NZ_BNJG01000001.1"/>
</dbReference>
<dbReference type="SUPFAM" id="SSF55347">
    <property type="entry name" value="Glyceraldehyde-3-phosphate dehydrogenase-like, C-terminal domain"/>
    <property type="match status" value="1"/>
</dbReference>
<protein>
    <recommendedName>
        <fullName evidence="6">Putative [LysW]-L-2-aminoadipate 6-phosphate reductase</fullName>
        <ecNumber evidence="6">1.2.1.103</ecNumber>
    </recommendedName>
</protein>
<dbReference type="EMBL" id="BNJG01000001">
    <property type="protein sequence ID" value="GHO54279.1"/>
    <property type="molecule type" value="Genomic_DNA"/>
</dbReference>
<feature type="binding site" evidence="6">
    <location>
        <position position="323"/>
    </location>
    <ligand>
        <name>NADP(+)</name>
        <dbReference type="ChEBI" id="CHEBI:58349"/>
    </ligand>
</feature>
<dbReference type="NCBIfam" id="TIGR01850">
    <property type="entry name" value="argC"/>
    <property type="match status" value="1"/>
</dbReference>
<dbReference type="CDD" id="cd24151">
    <property type="entry name" value="AGPR_1_N_LysY"/>
    <property type="match status" value="1"/>
</dbReference>
<accession>A0ABQ3UNF9</accession>
<gene>
    <name evidence="9" type="primary">argC_1</name>
    <name evidence="6" type="synonym">lysY</name>
    <name evidence="9" type="ORF">KSB_27540</name>
</gene>
<dbReference type="HAMAP" id="MF_02083">
    <property type="entry name" value="LysY"/>
    <property type="match status" value="1"/>
</dbReference>
<dbReference type="Pfam" id="PF22698">
    <property type="entry name" value="Semialdhyde_dhC_1"/>
    <property type="match status" value="1"/>
</dbReference>
<keyword evidence="5 6" id="KW-0457">Lysine biosynthesis</keyword>
<comment type="similarity">
    <text evidence="6">Belongs to the NAGSA dehydrogenase family. Type 1 subfamily. LysY sub-subfamily.</text>
</comment>
<keyword evidence="10" id="KW-1185">Reference proteome</keyword>
<feature type="domain" description="Semialdehyde dehydrogenase NAD-binding" evidence="8">
    <location>
        <begin position="5"/>
        <end position="141"/>
    </location>
</feature>
<comment type="subcellular location">
    <subcellularLocation>
        <location evidence="6">Cytoplasm</location>
    </subcellularLocation>
</comment>
<keyword evidence="3 6" id="KW-0521">NADP</keyword>
<feature type="region of interest" description="Disordered" evidence="7">
    <location>
        <begin position="184"/>
        <end position="205"/>
    </location>
</feature>
<comment type="catalytic activity">
    <reaction evidence="6">
        <text>[amino-group carrier protein]-C-terminal-N-(1-carboxy-5-oxopentan-1-yl)-L-glutamine + phosphate + NADP(+) = [amino-group carrier protein]-C-terminal-N-(1-carboxy-5-phosphooxy-5-oxopentan-1-yl)-L-glutamine + NADPH + H(+)</text>
        <dbReference type="Rhea" id="RHEA:41948"/>
        <dbReference type="Rhea" id="RHEA-COMP:9712"/>
        <dbReference type="Rhea" id="RHEA-COMP:9714"/>
        <dbReference type="ChEBI" id="CHEBI:15378"/>
        <dbReference type="ChEBI" id="CHEBI:43474"/>
        <dbReference type="ChEBI" id="CHEBI:57783"/>
        <dbReference type="ChEBI" id="CHEBI:58349"/>
        <dbReference type="ChEBI" id="CHEBI:78499"/>
        <dbReference type="ChEBI" id="CHEBI:78501"/>
        <dbReference type="EC" id="1.2.1.103"/>
    </reaction>
</comment>
<evidence type="ECO:0000256" key="2">
    <source>
        <dbReference type="ARBA" id="ARBA00022605"/>
    </source>
</evidence>
<evidence type="ECO:0000313" key="9">
    <source>
        <dbReference type="EMBL" id="GHO54279.1"/>
    </source>
</evidence>
<feature type="binding site" evidence="6">
    <location>
        <begin position="12"/>
        <end position="15"/>
    </location>
    <ligand>
        <name>NADP(+)</name>
        <dbReference type="ChEBI" id="CHEBI:58349"/>
    </ligand>
</feature>
<dbReference type="InterPro" id="IPR037535">
    <property type="entry name" value="LysY"/>
</dbReference>
<evidence type="ECO:0000256" key="7">
    <source>
        <dbReference type="SAM" id="MobiDB-lite"/>
    </source>
</evidence>
<dbReference type="InterPro" id="IPR000706">
    <property type="entry name" value="AGPR_type-1"/>
</dbReference>
<evidence type="ECO:0000256" key="6">
    <source>
        <dbReference type="HAMAP-Rule" id="MF_02083"/>
    </source>
</evidence>
<proteinExistence type="inferred from homology"/>
<dbReference type="InterPro" id="IPR050085">
    <property type="entry name" value="AGPR"/>
</dbReference>
<dbReference type="SMART" id="SM00859">
    <property type="entry name" value="Semialdhyde_dh"/>
    <property type="match status" value="1"/>
</dbReference>
<comment type="function">
    <text evidence="6">Catalyzes the NADPH-dependent reduction of [LysW]-aminoadipate 6-phosphate to yield [LysW]-aminoadipate 6-semialdehyde.</text>
</comment>
<comment type="pathway">
    <text evidence="6">Amino-acid biosynthesis; L-lysine biosynthesis via AAA pathway; L-lysine from L-alpha-aminoadipate (Thermus route): step 3/5.</text>
</comment>
<dbReference type="Pfam" id="PF01118">
    <property type="entry name" value="Semialdhyde_dh"/>
    <property type="match status" value="1"/>
</dbReference>
<feature type="active site" evidence="6">
    <location>
        <position position="149"/>
    </location>
</feature>
<dbReference type="InterPro" id="IPR058924">
    <property type="entry name" value="AGPR_dimerisation_dom"/>
</dbReference>
<dbReference type="Gene3D" id="3.40.50.720">
    <property type="entry name" value="NAD(P)-binding Rossmann-like Domain"/>
    <property type="match status" value="1"/>
</dbReference>
<comment type="caution">
    <text evidence="9">The sequence shown here is derived from an EMBL/GenBank/DDBJ whole genome shotgun (WGS) entry which is preliminary data.</text>
</comment>
<keyword evidence="1 6" id="KW-0963">Cytoplasm</keyword>
<sequence>MNRIRATIVGGSGYTGGEVARLLLFHPEVELAQVVSSSRAGQYLHSAHPNLRGLSTIRFSHPDDLMPCDVLLLCLPHGATMGEIARYRQLAPRVIDLSADFRLRDPQLYQRWYGDVHQAPELLPEAVYGLPELHREELREATLVSGTGCMATTAILGLAPLYRAGLVDANIPLVLEAKVGSSAAGAKPGSSSHHPERSGAVRSFQPTGHRHSAELIQELGLLGGHGNSGLPQTVAFSATSIELVRGILVTAHVFTKERIDERQLWRMYREAYQREPFIRIVKERTGVYRYPEPKILAGSNYCDVGFELDVEQQRIVVMAALDNLMKGAAGNAVQALNCMFGWDETLGLTFPGLHPV</sequence>
<dbReference type="Proteomes" id="UP000654345">
    <property type="component" value="Unassembled WGS sequence"/>
</dbReference>
<keyword evidence="2 6" id="KW-0028">Amino-acid biosynthesis</keyword>
<evidence type="ECO:0000256" key="5">
    <source>
        <dbReference type="ARBA" id="ARBA00023154"/>
    </source>
</evidence>
<keyword evidence="4 6" id="KW-0560">Oxidoreductase</keyword>
<reference evidence="9 10" key="1">
    <citation type="journal article" date="2021" name="Int. J. Syst. Evol. Microbiol.">
        <title>Reticulibacter mediterranei gen. nov., sp. nov., within the new family Reticulibacteraceae fam. nov., and Ktedonospora formicarum gen. nov., sp. nov., Ktedonobacter robiniae sp. nov., Dictyobacter formicarum sp. nov. and Dictyobacter arantiisoli sp. nov., belonging to the class Ktedonobacteria.</title>
        <authorList>
            <person name="Yabe S."/>
            <person name="Zheng Y."/>
            <person name="Wang C.M."/>
            <person name="Sakai Y."/>
            <person name="Abe K."/>
            <person name="Yokota A."/>
            <person name="Donadio S."/>
            <person name="Cavaletti L."/>
            <person name="Monciardini P."/>
        </authorList>
    </citation>
    <scope>NUCLEOTIDE SEQUENCE [LARGE SCALE GENOMIC DNA]</scope>
    <source>
        <strain evidence="9 10">SOSP1-30</strain>
    </source>
</reference>
<dbReference type="PANTHER" id="PTHR32338:SF11">
    <property type="entry name" value="[LYSW]-L-2-AMINOADIPATE_[LYSW]-L-GLUTAMATE PHOSPHATE REDUCTASE-RELATED"/>
    <property type="match status" value="1"/>
</dbReference>
<evidence type="ECO:0000259" key="8">
    <source>
        <dbReference type="SMART" id="SM00859"/>
    </source>
</evidence>
<dbReference type="EC" id="1.2.1.103" evidence="6"/>
<dbReference type="InterPro" id="IPR036291">
    <property type="entry name" value="NAD(P)-bd_dom_sf"/>
</dbReference>
<organism evidence="9 10">
    <name type="scientific">Ktedonobacter robiniae</name>
    <dbReference type="NCBI Taxonomy" id="2778365"/>
    <lineage>
        <taxon>Bacteria</taxon>
        <taxon>Bacillati</taxon>
        <taxon>Chloroflexota</taxon>
        <taxon>Ktedonobacteria</taxon>
        <taxon>Ktedonobacterales</taxon>
        <taxon>Ktedonobacteraceae</taxon>
        <taxon>Ktedonobacter</taxon>
    </lineage>
</organism>
<dbReference type="InterPro" id="IPR000534">
    <property type="entry name" value="Semialdehyde_DH_NAD-bd"/>
</dbReference>
<dbReference type="CDD" id="cd23939">
    <property type="entry name" value="AGPR_1_C_LysY"/>
    <property type="match status" value="1"/>
</dbReference>
<evidence type="ECO:0000256" key="3">
    <source>
        <dbReference type="ARBA" id="ARBA00022857"/>
    </source>
</evidence>
<comment type="caution">
    <text evidence="6">Lacks conserved residue(s) required for the propagation of feature annotation.</text>
</comment>
<dbReference type="HAMAP" id="MF_00150">
    <property type="entry name" value="ArgC_type1"/>
    <property type="match status" value="1"/>
</dbReference>
<dbReference type="PANTHER" id="PTHR32338">
    <property type="entry name" value="N-ACETYL-GAMMA-GLUTAMYL-PHOSPHATE REDUCTASE, CHLOROPLASTIC-RELATED-RELATED"/>
    <property type="match status" value="1"/>
</dbReference>
<dbReference type="Gene3D" id="3.30.360.10">
    <property type="entry name" value="Dihydrodipicolinate Reductase, domain 2"/>
    <property type="match status" value="1"/>
</dbReference>
<dbReference type="SUPFAM" id="SSF51735">
    <property type="entry name" value="NAD(P)-binding Rossmann-fold domains"/>
    <property type="match status" value="1"/>
</dbReference>
<evidence type="ECO:0000313" key="10">
    <source>
        <dbReference type="Proteomes" id="UP000654345"/>
    </source>
</evidence>
<evidence type="ECO:0000256" key="4">
    <source>
        <dbReference type="ARBA" id="ARBA00023002"/>
    </source>
</evidence>